<protein>
    <submittedName>
        <fullName evidence="1">Uncharacterized protein</fullName>
    </submittedName>
</protein>
<keyword evidence="2" id="KW-1185">Reference proteome</keyword>
<proteinExistence type="predicted"/>
<evidence type="ECO:0000313" key="1">
    <source>
        <dbReference type="EMBL" id="CDJ56635.1"/>
    </source>
</evidence>
<accession>U6M4P1</accession>
<dbReference type="VEuPathDB" id="ToxoDB:EMWEY_00000330"/>
<name>U6M4P1_EIMMA</name>
<gene>
    <name evidence="1" type="ORF">EMWEY_00000330</name>
</gene>
<reference evidence="1" key="2">
    <citation type="submission" date="2013-10" db="EMBL/GenBank/DDBJ databases">
        <authorList>
            <person name="Aslett M."/>
        </authorList>
    </citation>
    <scope>NUCLEOTIDE SEQUENCE [LARGE SCALE GENOMIC DNA]</scope>
    <source>
        <strain evidence="1">Weybridge</strain>
    </source>
</reference>
<reference evidence="1" key="1">
    <citation type="submission" date="2013-10" db="EMBL/GenBank/DDBJ databases">
        <title>Genomic analysis of the causative agents of coccidiosis in chickens.</title>
        <authorList>
            <person name="Reid A.J."/>
            <person name="Blake D."/>
            <person name="Billington K."/>
            <person name="Browne H."/>
            <person name="Dunn M."/>
            <person name="Hung S."/>
            <person name="Kawahara F."/>
            <person name="Miranda-Saavedra D."/>
            <person name="Mourier T."/>
            <person name="Nagra H."/>
            <person name="Otto T.D."/>
            <person name="Rawlings N."/>
            <person name="Sanchez A."/>
            <person name="Sanders M."/>
            <person name="Subramaniam C."/>
            <person name="Tay Y."/>
            <person name="Dear P."/>
            <person name="Doerig C."/>
            <person name="Gruber A."/>
            <person name="Parkinson J."/>
            <person name="Shirley M."/>
            <person name="Wan K.L."/>
            <person name="Berriman M."/>
            <person name="Tomley F."/>
            <person name="Pain A."/>
        </authorList>
    </citation>
    <scope>NUCLEOTIDE SEQUENCE [LARGE SCALE GENOMIC DNA]</scope>
    <source>
        <strain evidence="1">Weybridge</strain>
    </source>
</reference>
<organism evidence="1 2">
    <name type="scientific">Eimeria maxima</name>
    <name type="common">Coccidian parasite</name>
    <dbReference type="NCBI Taxonomy" id="5804"/>
    <lineage>
        <taxon>Eukaryota</taxon>
        <taxon>Sar</taxon>
        <taxon>Alveolata</taxon>
        <taxon>Apicomplexa</taxon>
        <taxon>Conoidasida</taxon>
        <taxon>Coccidia</taxon>
        <taxon>Eucoccidiorida</taxon>
        <taxon>Eimeriorina</taxon>
        <taxon>Eimeriidae</taxon>
        <taxon>Eimeria</taxon>
    </lineage>
</organism>
<dbReference type="Proteomes" id="UP000030763">
    <property type="component" value="Unassembled WGS sequence"/>
</dbReference>
<dbReference type="GeneID" id="25334019"/>
<evidence type="ECO:0000313" key="2">
    <source>
        <dbReference type="Proteomes" id="UP000030763"/>
    </source>
</evidence>
<dbReference type="AlphaFoldDB" id="U6M4P1"/>
<dbReference type="RefSeq" id="XP_013333286.1">
    <property type="nucleotide sequence ID" value="XM_013477832.1"/>
</dbReference>
<dbReference type="EMBL" id="HG719031">
    <property type="protein sequence ID" value="CDJ56635.1"/>
    <property type="molecule type" value="Genomic_DNA"/>
</dbReference>
<sequence>MQRQTVDNKLVGVIDQSGDANHFGQPTIFEHEGAYNHALGVCLYSLVEEPSAKHGWSCSAAVMAVELLGDFMPDT</sequence>